<organism evidence="2 3">
    <name type="scientific">Mycena albidolilacea</name>
    <dbReference type="NCBI Taxonomy" id="1033008"/>
    <lineage>
        <taxon>Eukaryota</taxon>
        <taxon>Fungi</taxon>
        <taxon>Dikarya</taxon>
        <taxon>Basidiomycota</taxon>
        <taxon>Agaricomycotina</taxon>
        <taxon>Agaricomycetes</taxon>
        <taxon>Agaricomycetidae</taxon>
        <taxon>Agaricales</taxon>
        <taxon>Marasmiineae</taxon>
        <taxon>Mycenaceae</taxon>
        <taxon>Mycena</taxon>
    </lineage>
</organism>
<dbReference type="EMBL" id="JARIHO010000007">
    <property type="protein sequence ID" value="KAJ7358191.1"/>
    <property type="molecule type" value="Genomic_DNA"/>
</dbReference>
<accession>A0AAD7AGJ0</accession>
<proteinExistence type="predicted"/>
<evidence type="ECO:0000256" key="1">
    <source>
        <dbReference type="SAM" id="MobiDB-lite"/>
    </source>
</evidence>
<feature type="region of interest" description="Disordered" evidence="1">
    <location>
        <begin position="240"/>
        <end position="261"/>
    </location>
</feature>
<name>A0AAD7AGJ0_9AGAR</name>
<sequence length="261" mass="28731">MPYGMRHGCKNDTRASLVHLHLSTPPSAPCKTASASPEPLPLTLHPAYLPLHPKHVTLAYTCRLVQSRSSLPSPRSAPFHNDAFLRRRHRDPPAPIPNVIVHCILGFFAYPGDLPPITSISLTGITSHPHPHPHLHLHSSWGAVQRMRSSTTGGAGAEEAYESHRTRRVLTCLHLRPPGSDGGRWVRERTLAPRETGGPGRSIHALRLSAPVRLQLQYTALSPPAALHFFSYSDVLPRLPSSSTPTSHRLHHIDHRTSPLP</sequence>
<keyword evidence="3" id="KW-1185">Reference proteome</keyword>
<reference evidence="2" key="1">
    <citation type="submission" date="2023-03" db="EMBL/GenBank/DDBJ databases">
        <title>Massive genome expansion in bonnet fungi (Mycena s.s.) driven by repeated elements and novel gene families across ecological guilds.</title>
        <authorList>
            <consortium name="Lawrence Berkeley National Laboratory"/>
            <person name="Harder C.B."/>
            <person name="Miyauchi S."/>
            <person name="Viragh M."/>
            <person name="Kuo A."/>
            <person name="Thoen E."/>
            <person name="Andreopoulos B."/>
            <person name="Lu D."/>
            <person name="Skrede I."/>
            <person name="Drula E."/>
            <person name="Henrissat B."/>
            <person name="Morin E."/>
            <person name="Kohler A."/>
            <person name="Barry K."/>
            <person name="LaButti K."/>
            <person name="Morin E."/>
            <person name="Salamov A."/>
            <person name="Lipzen A."/>
            <person name="Mereny Z."/>
            <person name="Hegedus B."/>
            <person name="Baldrian P."/>
            <person name="Stursova M."/>
            <person name="Weitz H."/>
            <person name="Taylor A."/>
            <person name="Grigoriev I.V."/>
            <person name="Nagy L.G."/>
            <person name="Martin F."/>
            <person name="Kauserud H."/>
        </authorList>
    </citation>
    <scope>NUCLEOTIDE SEQUENCE</scope>
    <source>
        <strain evidence="2">CBHHK002</strain>
    </source>
</reference>
<dbReference type="Proteomes" id="UP001218218">
    <property type="component" value="Unassembled WGS sequence"/>
</dbReference>
<gene>
    <name evidence="2" type="ORF">DFH08DRAFT_953378</name>
</gene>
<dbReference type="AlphaFoldDB" id="A0AAD7AGJ0"/>
<protein>
    <submittedName>
        <fullName evidence="2">Uncharacterized protein</fullName>
    </submittedName>
</protein>
<comment type="caution">
    <text evidence="2">The sequence shown here is derived from an EMBL/GenBank/DDBJ whole genome shotgun (WGS) entry which is preliminary data.</text>
</comment>
<evidence type="ECO:0000313" key="2">
    <source>
        <dbReference type="EMBL" id="KAJ7358191.1"/>
    </source>
</evidence>
<evidence type="ECO:0000313" key="3">
    <source>
        <dbReference type="Proteomes" id="UP001218218"/>
    </source>
</evidence>